<comment type="caution">
    <text evidence="6">The sequence shown here is derived from an EMBL/GenBank/DDBJ whole genome shotgun (WGS) entry which is preliminary data.</text>
</comment>
<dbReference type="Pfam" id="PF25989">
    <property type="entry name" value="YknX_C"/>
    <property type="match status" value="1"/>
</dbReference>
<accession>A0A934J2Y8</accession>
<gene>
    <name evidence="6" type="ORF">JFN88_04850</name>
</gene>
<dbReference type="InterPro" id="IPR058792">
    <property type="entry name" value="Beta-barrel_RND_2"/>
</dbReference>
<feature type="domain" description="CusB-like beta-barrel" evidence="4">
    <location>
        <begin position="250"/>
        <end position="324"/>
    </location>
</feature>
<evidence type="ECO:0000313" key="6">
    <source>
        <dbReference type="EMBL" id="MBJ6360649.1"/>
    </source>
</evidence>
<dbReference type="InterPro" id="IPR006143">
    <property type="entry name" value="RND_pump_MFP"/>
</dbReference>
<dbReference type="Gene3D" id="2.40.30.170">
    <property type="match status" value="1"/>
</dbReference>
<comment type="similarity">
    <text evidence="1">Belongs to the membrane fusion protein (MFP) (TC 8.A.1) family.</text>
</comment>
<feature type="chain" id="PRO_5036726008" evidence="3">
    <location>
        <begin position="34"/>
        <end position="399"/>
    </location>
</feature>
<dbReference type="AlphaFoldDB" id="A0A934J2Y8"/>
<evidence type="ECO:0000259" key="5">
    <source>
        <dbReference type="Pfam" id="PF25989"/>
    </source>
</evidence>
<dbReference type="Gene3D" id="2.40.420.20">
    <property type="match status" value="1"/>
</dbReference>
<feature type="domain" description="YknX-like C-terminal permuted SH3-like" evidence="5">
    <location>
        <begin position="329"/>
        <end position="396"/>
    </location>
</feature>
<organism evidence="6 7">
    <name type="scientific">Paenibacillus roseus</name>
    <dbReference type="NCBI Taxonomy" id="2798579"/>
    <lineage>
        <taxon>Bacteria</taxon>
        <taxon>Bacillati</taxon>
        <taxon>Bacillota</taxon>
        <taxon>Bacilli</taxon>
        <taxon>Bacillales</taxon>
        <taxon>Paenibacillaceae</taxon>
        <taxon>Paenibacillus</taxon>
    </lineage>
</organism>
<evidence type="ECO:0000256" key="2">
    <source>
        <dbReference type="SAM" id="Coils"/>
    </source>
</evidence>
<dbReference type="Gene3D" id="2.40.50.100">
    <property type="match status" value="1"/>
</dbReference>
<dbReference type="PANTHER" id="PTHR30469">
    <property type="entry name" value="MULTIDRUG RESISTANCE PROTEIN MDTA"/>
    <property type="match status" value="1"/>
</dbReference>
<dbReference type="InterPro" id="IPR058637">
    <property type="entry name" value="YknX-like_C"/>
</dbReference>
<keyword evidence="7" id="KW-1185">Reference proteome</keyword>
<dbReference type="Gene3D" id="1.10.287.470">
    <property type="entry name" value="Helix hairpin bin"/>
    <property type="match status" value="1"/>
</dbReference>
<evidence type="ECO:0000313" key="7">
    <source>
        <dbReference type="Proteomes" id="UP000640274"/>
    </source>
</evidence>
<dbReference type="GO" id="GO:1990281">
    <property type="term" value="C:efflux pump complex"/>
    <property type="evidence" value="ECO:0007669"/>
    <property type="project" value="TreeGrafter"/>
</dbReference>
<dbReference type="GO" id="GO:0015562">
    <property type="term" value="F:efflux transmembrane transporter activity"/>
    <property type="evidence" value="ECO:0007669"/>
    <property type="project" value="TreeGrafter"/>
</dbReference>
<protein>
    <submittedName>
        <fullName evidence="6">Efflux RND transporter periplasmic adaptor subunit</fullName>
    </submittedName>
</protein>
<evidence type="ECO:0000256" key="3">
    <source>
        <dbReference type="SAM" id="SignalP"/>
    </source>
</evidence>
<keyword evidence="3" id="KW-0732">Signal</keyword>
<dbReference type="Pfam" id="PF25954">
    <property type="entry name" value="Beta-barrel_RND_2"/>
    <property type="match status" value="1"/>
</dbReference>
<dbReference type="PROSITE" id="PS51257">
    <property type="entry name" value="PROKAR_LIPOPROTEIN"/>
    <property type="match status" value="1"/>
</dbReference>
<feature type="coiled-coil region" evidence="2">
    <location>
        <begin position="107"/>
        <end position="159"/>
    </location>
</feature>
<evidence type="ECO:0000256" key="1">
    <source>
        <dbReference type="ARBA" id="ARBA00009477"/>
    </source>
</evidence>
<proteinExistence type="inferred from homology"/>
<dbReference type="NCBIfam" id="TIGR01730">
    <property type="entry name" value="RND_mfp"/>
    <property type="match status" value="1"/>
</dbReference>
<evidence type="ECO:0000259" key="4">
    <source>
        <dbReference type="Pfam" id="PF25954"/>
    </source>
</evidence>
<reference evidence="6" key="1">
    <citation type="submission" date="2020-12" db="EMBL/GenBank/DDBJ databases">
        <authorList>
            <person name="Huq M.A."/>
        </authorList>
    </citation>
    <scope>NUCLEOTIDE SEQUENCE</scope>
    <source>
        <strain evidence="6">MAHUQ-46</strain>
    </source>
</reference>
<dbReference type="Proteomes" id="UP000640274">
    <property type="component" value="Unassembled WGS sequence"/>
</dbReference>
<dbReference type="RefSeq" id="WP_199018200.1">
    <property type="nucleotide sequence ID" value="NZ_JAELUP010000012.1"/>
</dbReference>
<dbReference type="EMBL" id="JAELUP010000012">
    <property type="protein sequence ID" value="MBJ6360649.1"/>
    <property type="molecule type" value="Genomic_DNA"/>
</dbReference>
<dbReference type="PANTHER" id="PTHR30469:SF15">
    <property type="entry name" value="HLYD FAMILY OF SECRETION PROTEINS"/>
    <property type="match status" value="1"/>
</dbReference>
<sequence>MNRKARPLFQPFKIAGLLIAAALIAAGCTNVQAGEAQEEAAVQNGPKQIKIEQVGRHSMGSPREQIGEVTAAVKFDMIAKTGGEVIERIKQNGEQVKKDEIIARISSERADTKLENAKVQLRLSEEALAASQKTNQVQRNELLNKIKEAERVYKEIRMSQDDEAAEKAADTVKLLKQQLSVMDTTNNLTSLEAQVASAEAGLKDLQLSLSDYVIKAPSDGVVTNMSLREGTYLQGGTVVGVVQRTDRIVIEVKLNELAASLVRGKQELVFYSPENKATKLKAHVNSLDVFANPKTRMFAMELEADNPNGIIKPGGRVHVELTSEDEENVIAVPSLSIIREGDETFVYVVKGTQSEKRKVQLGRLNGVYQEVLSGLSQNEQLVVGGQHQLKDAEQVEIIS</sequence>
<feature type="signal peptide" evidence="3">
    <location>
        <begin position="1"/>
        <end position="33"/>
    </location>
</feature>
<keyword evidence="2" id="KW-0175">Coiled coil</keyword>
<name>A0A934J2Y8_9BACL</name>
<dbReference type="SUPFAM" id="SSF111369">
    <property type="entry name" value="HlyD-like secretion proteins"/>
    <property type="match status" value="1"/>
</dbReference>